<reference evidence="1" key="1">
    <citation type="submission" date="2022-07" db="EMBL/GenBank/DDBJ databases">
        <title>Phylogenomic reconstructions and comparative analyses of Kickxellomycotina fungi.</title>
        <authorList>
            <person name="Reynolds N.K."/>
            <person name="Stajich J.E."/>
            <person name="Barry K."/>
            <person name="Grigoriev I.V."/>
            <person name="Crous P."/>
            <person name="Smith M.E."/>
        </authorList>
    </citation>
    <scope>NUCLEOTIDE SEQUENCE</scope>
    <source>
        <strain evidence="1">CBS 102833</strain>
    </source>
</reference>
<dbReference type="EMBL" id="JANBUP010000292">
    <property type="protein sequence ID" value="KAJ2812095.1"/>
    <property type="molecule type" value="Genomic_DNA"/>
</dbReference>
<protein>
    <submittedName>
        <fullName evidence="1">Uncharacterized protein</fullName>
    </submittedName>
</protein>
<evidence type="ECO:0000313" key="2">
    <source>
        <dbReference type="Proteomes" id="UP001140096"/>
    </source>
</evidence>
<organism evidence="1 2">
    <name type="scientific">Coemansia furcata</name>
    <dbReference type="NCBI Taxonomy" id="417177"/>
    <lineage>
        <taxon>Eukaryota</taxon>
        <taxon>Fungi</taxon>
        <taxon>Fungi incertae sedis</taxon>
        <taxon>Zoopagomycota</taxon>
        <taxon>Kickxellomycotina</taxon>
        <taxon>Kickxellomycetes</taxon>
        <taxon>Kickxellales</taxon>
        <taxon>Kickxellaceae</taxon>
        <taxon>Coemansia</taxon>
    </lineage>
</organism>
<gene>
    <name evidence="1" type="ORF">H4S07_001631</name>
</gene>
<accession>A0ACC1LMC2</accession>
<sequence>MSSADVWQQLHEFRLGGPLNQLVEFLVGLPNKWETRTGVTVQEVVASSTTSTLMATETSALPSMGGQAAVTSSSEGLQLFGLFASRYFVCGLAVGFAISRIHVLVRRQRVRPVGALARMAIYAPAHALLLRALVRVCVALDSNDNQVGRWMAGPVGRVSREAQQWWGVGSVTAAQAVWEAFFASCIFDCVDVFVARLEGSPCAPYEYIGGVVERMSLYYFYGASMRIHELALLNVVEKLMLSHVLVAVPSGWQWRLLPTAAANMLLLHHFGFSMRNFVPLPQSMYPFVQVLSMALLTISLAIVVVTVAVRWLATTVDRLGISSRPMRPASARPVAVYRNGEFRGIADDADDDALYELDQNTLPLTPDLRRDFSVEILDLASTCLKQHSTNIRTSGFMNSCGVIRRPRTTALDEYIDSVLQPSPRIGSSIVNALPLSKGAGGMAAYIEDEPTIVEMVPASSMDLATVLQDTRIDSIRKLSAGLWALLVALFLYATKTKRVSPQPLHEMLSRQPQRHKQRDNDVGDDGWRRTSESAPESSVGTGIHGFISSDNDSDDDEDRDYVCTASVNSDSSDDDDSLEDDDSEESGELANETAALVGEILSGSTQPSDCDNDVLASAVAFIAHSVYGSGSAAMTRAMYARHMGHSEQIPRLLPFSRTETESLAALIRSKRPASVVEPVNEDGVFCVVCWKSPRCVMLRPCRCLCLCNECRSALALRNFDHCPCCRRSVIGYSRVYAV</sequence>
<keyword evidence="2" id="KW-1185">Reference proteome</keyword>
<evidence type="ECO:0000313" key="1">
    <source>
        <dbReference type="EMBL" id="KAJ2812095.1"/>
    </source>
</evidence>
<dbReference type="Proteomes" id="UP001140096">
    <property type="component" value="Unassembled WGS sequence"/>
</dbReference>
<name>A0ACC1LMC2_9FUNG</name>
<proteinExistence type="predicted"/>
<comment type="caution">
    <text evidence="1">The sequence shown here is derived from an EMBL/GenBank/DDBJ whole genome shotgun (WGS) entry which is preliminary data.</text>
</comment>